<proteinExistence type="predicted"/>
<dbReference type="InterPro" id="IPR023210">
    <property type="entry name" value="NADP_OxRdtase_dom"/>
</dbReference>
<dbReference type="InterPro" id="IPR036812">
    <property type="entry name" value="NAD(P)_OxRdtase_dom_sf"/>
</dbReference>
<dbReference type="Pfam" id="PF00248">
    <property type="entry name" value="Aldo_ket_red"/>
    <property type="match status" value="1"/>
</dbReference>
<protein>
    <submittedName>
        <fullName evidence="3">Aldoketo-oxidoreductase, NADP-binding</fullName>
    </submittedName>
</protein>
<dbReference type="EMBL" id="CP012382">
    <property type="protein sequence ID" value="AKZ56969.1"/>
    <property type="molecule type" value="Genomic_DNA"/>
</dbReference>
<dbReference type="PRINTS" id="PR00069">
    <property type="entry name" value="ALDKETRDTASE"/>
</dbReference>
<evidence type="ECO:0000313" key="3">
    <source>
        <dbReference type="EMBL" id="AKZ56969.1"/>
    </source>
</evidence>
<dbReference type="InterPro" id="IPR050523">
    <property type="entry name" value="AKR_Detox_Biosynth"/>
</dbReference>
<dbReference type="PANTHER" id="PTHR43364">
    <property type="entry name" value="NADH-SPECIFIC METHYLGLYOXAL REDUCTASE-RELATED"/>
    <property type="match status" value="1"/>
</dbReference>
<dbReference type="GO" id="GO:0005829">
    <property type="term" value="C:cytosol"/>
    <property type="evidence" value="ECO:0007669"/>
    <property type="project" value="TreeGrafter"/>
</dbReference>
<organism evidence="3 4">
    <name type="scientific">Streptomyces ambofaciens (strain ATCC 23877 / 3486 / DSM 40053 / JCM 4204 / NBRC 12836 / NRRL B-2516)</name>
    <dbReference type="NCBI Taxonomy" id="278992"/>
    <lineage>
        <taxon>Bacteria</taxon>
        <taxon>Bacillati</taxon>
        <taxon>Actinomycetota</taxon>
        <taxon>Actinomycetes</taxon>
        <taxon>Kitasatosporales</taxon>
        <taxon>Streptomycetaceae</taxon>
        <taxon>Streptomyces</taxon>
    </lineage>
</organism>
<dbReference type="SUPFAM" id="SSF51430">
    <property type="entry name" value="NAD(P)-linked oxidoreductase"/>
    <property type="match status" value="1"/>
</dbReference>
<sequence>MQYVRLGSSGLKVSRLALGCMSYGEPGLGTHPWSLPEEESLPFLAQALDLGITFFDTANIYSLGTSEEFLGRGLRKLTRREDVVIATKVYEKLDANPLSGGLSRSAVMRELDASLRRLDTDYIDLYIVHRWDPHTPIEETMEALHDVVRAGKVRYLGASSMHTWQFVKAQYVADLHGWTRFVSMQNHYNLINREEEREMLPYCLAEGVGVTPWSPLARGRLARDWETESARTAGDPVQDRFYAPTEEADRAVTRVVAQIAAERGVPMAQVALAWLLRQPAVTAPVVGATKPHHLQDAVAALELELDDTEAARLAAPYVPHAVVEYV</sequence>
<dbReference type="FunFam" id="3.20.20.100:FF:000004">
    <property type="entry name" value="Oxidoreductase, aldo/keto reductase"/>
    <property type="match status" value="1"/>
</dbReference>
<dbReference type="GO" id="GO:0016491">
    <property type="term" value="F:oxidoreductase activity"/>
    <property type="evidence" value="ECO:0007669"/>
    <property type="project" value="UniProtKB-KW"/>
</dbReference>
<reference evidence="4" key="1">
    <citation type="journal article" date="2015" name="J. Biotechnol.">
        <title>Complete genome sequence of Streptomyces ambofaciens ATCC 23877, the spiramycin producer.</title>
        <authorList>
            <person name="Thibessard A."/>
            <person name="Haas D."/>
            <person name="Gerbaud C."/>
            <person name="Aigle B."/>
            <person name="Lautru S."/>
            <person name="Pernodet J.L."/>
            <person name="Leblond P."/>
        </authorList>
    </citation>
    <scope>NUCLEOTIDE SEQUENCE [LARGE SCALE GENOMIC DNA]</scope>
    <source>
        <strain evidence="4">ATCC 23877 / 3486 / DSM 40053 / JCM 4204 / NBRC 12836 / NRRL B-2516</strain>
    </source>
</reference>
<dbReference type="Proteomes" id="UP000061018">
    <property type="component" value="Chromosome"/>
</dbReference>
<dbReference type="PANTHER" id="PTHR43364:SF4">
    <property type="entry name" value="NAD(P)-LINKED OXIDOREDUCTASE SUPERFAMILY PROTEIN"/>
    <property type="match status" value="1"/>
</dbReference>
<evidence type="ECO:0000313" key="4">
    <source>
        <dbReference type="Proteomes" id="UP000061018"/>
    </source>
</evidence>
<evidence type="ECO:0000259" key="2">
    <source>
        <dbReference type="Pfam" id="PF00248"/>
    </source>
</evidence>
<dbReference type="Gene3D" id="3.20.20.100">
    <property type="entry name" value="NADP-dependent oxidoreductase domain"/>
    <property type="match status" value="1"/>
</dbReference>
<dbReference type="InterPro" id="IPR020471">
    <property type="entry name" value="AKR"/>
</dbReference>
<keyword evidence="1" id="KW-0560">Oxidoreductase</keyword>
<accession>A0A0K2AVC4</accession>
<feature type="domain" description="NADP-dependent oxidoreductase" evidence="2">
    <location>
        <begin position="19"/>
        <end position="314"/>
    </location>
</feature>
<gene>
    <name evidence="3" type="primary">yajO</name>
    <name evidence="3" type="ORF">SAM23877_3924</name>
</gene>
<name>A0A0K2AVC4_STRA7</name>
<dbReference type="STRING" id="1889.SAM40697_3567"/>
<dbReference type="AlphaFoldDB" id="A0A0K2AVC4"/>
<evidence type="ECO:0000256" key="1">
    <source>
        <dbReference type="ARBA" id="ARBA00023002"/>
    </source>
</evidence>
<dbReference type="CDD" id="cd19079">
    <property type="entry name" value="AKR_EcYajO-like"/>
    <property type="match status" value="1"/>
</dbReference>
<dbReference type="RefSeq" id="WP_053134343.1">
    <property type="nucleotide sequence ID" value="NZ_CP012382.1"/>
</dbReference>
<dbReference type="KEGG" id="samb:SAM23877_3924"/>